<dbReference type="EMBL" id="MVIH01000004">
    <property type="protein sequence ID" value="ORB54041.1"/>
    <property type="molecule type" value="Genomic_DNA"/>
</dbReference>
<sequence>MEDEPFVGSEALAGCRLTRHELRTKFRAIHQDIYIPVGTELSPVLRAKACWLRSRRRGVLVGFSASAVHGARWIDKRRPAEIADTNHRATQGVRARGCSIEADEICRREGMVVTVPTRTALDLLCWYPTDMAIAAVDALARATRLKVADIELLAERHQGRRGIVRARAALDLVDPGAESPRETWLRLVIVRAGFPRPQTQIPVRNEYGVLIAELDMGYEDLKIAFEYEGAHHRVDRRQRDRDIRRFEDLAELGWLVVRFTSEDTAGTVRRRVAAALARRQ</sequence>
<accession>A0A1X0IYW4</accession>
<reference evidence="1 2" key="1">
    <citation type="submission" date="2016-12" db="EMBL/GenBank/DDBJ databases">
        <title>The new phylogeny of genus Mycobacterium.</title>
        <authorList>
            <person name="Tortoli E."/>
            <person name="Trovato A."/>
            <person name="Cirillo D.M."/>
        </authorList>
    </citation>
    <scope>NUCLEOTIDE SEQUENCE [LARGE SCALE GENOMIC DNA]</scope>
    <source>
        <strain evidence="1 2">DSM 44223</strain>
    </source>
</reference>
<dbReference type="RefSeq" id="WP_083118737.1">
    <property type="nucleotide sequence ID" value="NZ_JACKUO010000028.1"/>
</dbReference>
<proteinExistence type="predicted"/>
<organism evidence="1 2">
    <name type="scientific">Mycolicibacterium rhodesiae</name>
    <name type="common">Mycobacterium rhodesiae</name>
    <dbReference type="NCBI Taxonomy" id="36814"/>
    <lineage>
        <taxon>Bacteria</taxon>
        <taxon>Bacillati</taxon>
        <taxon>Actinomycetota</taxon>
        <taxon>Actinomycetes</taxon>
        <taxon>Mycobacteriales</taxon>
        <taxon>Mycobacteriaceae</taxon>
        <taxon>Mycolicibacterium</taxon>
    </lineage>
</organism>
<evidence type="ECO:0008006" key="3">
    <source>
        <dbReference type="Google" id="ProtNLM"/>
    </source>
</evidence>
<evidence type="ECO:0000313" key="1">
    <source>
        <dbReference type="EMBL" id="ORB54041.1"/>
    </source>
</evidence>
<dbReference type="SUPFAM" id="SSF52980">
    <property type="entry name" value="Restriction endonuclease-like"/>
    <property type="match status" value="1"/>
</dbReference>
<evidence type="ECO:0000313" key="2">
    <source>
        <dbReference type="Proteomes" id="UP000192534"/>
    </source>
</evidence>
<name>A0A1X0IYW4_MYCRH</name>
<dbReference type="Gene3D" id="3.40.960.10">
    <property type="entry name" value="VSR Endonuclease"/>
    <property type="match status" value="1"/>
</dbReference>
<protein>
    <recommendedName>
        <fullName evidence="3">DUF559 domain-containing protein</fullName>
    </recommendedName>
</protein>
<dbReference type="InterPro" id="IPR011335">
    <property type="entry name" value="Restrct_endonuc-II-like"/>
</dbReference>
<keyword evidence="2" id="KW-1185">Reference proteome</keyword>
<gene>
    <name evidence="1" type="ORF">BST42_11765</name>
</gene>
<comment type="caution">
    <text evidence="1">The sequence shown here is derived from an EMBL/GenBank/DDBJ whole genome shotgun (WGS) entry which is preliminary data.</text>
</comment>
<dbReference type="OrthoDB" id="5181611at2"/>
<dbReference type="Proteomes" id="UP000192534">
    <property type="component" value="Unassembled WGS sequence"/>
</dbReference>
<dbReference type="AlphaFoldDB" id="A0A1X0IYW4"/>